<dbReference type="Proteomes" id="UP000639396">
    <property type="component" value="Unassembled WGS sequence"/>
</dbReference>
<gene>
    <name evidence="1" type="ORF">IDH45_03490</name>
</gene>
<dbReference type="EMBL" id="JACXJA010000003">
    <property type="protein sequence ID" value="MBD2861050.1"/>
    <property type="molecule type" value="Genomic_DNA"/>
</dbReference>
<dbReference type="RefSeq" id="WP_190924681.1">
    <property type="nucleotide sequence ID" value="NZ_JACXJA010000003.1"/>
</dbReference>
<keyword evidence="2" id="KW-1185">Reference proteome</keyword>
<reference evidence="1" key="1">
    <citation type="submission" date="2020-09" db="EMBL/GenBank/DDBJ databases">
        <title>A novel bacterium of genus Paenibacillus, isolated from South China Sea.</title>
        <authorList>
            <person name="Huang H."/>
            <person name="Mo K."/>
            <person name="Hu Y."/>
        </authorList>
    </citation>
    <scope>NUCLEOTIDE SEQUENCE</scope>
    <source>
        <strain evidence="1">IB182363</strain>
    </source>
</reference>
<name>A0A927GXZ2_9BACL</name>
<organism evidence="1 2">
    <name type="scientific">Paenibacillus oceani</name>
    <dbReference type="NCBI Taxonomy" id="2772510"/>
    <lineage>
        <taxon>Bacteria</taxon>
        <taxon>Bacillati</taxon>
        <taxon>Bacillota</taxon>
        <taxon>Bacilli</taxon>
        <taxon>Bacillales</taxon>
        <taxon>Paenibacillaceae</taxon>
        <taxon>Paenibacillus</taxon>
    </lineage>
</organism>
<sequence>MRRSRKETVMLEPGNRLLHNDTHESAGMMHSFFAAEAAEEWATGHVQGKHPSRKPPRA</sequence>
<evidence type="ECO:0000313" key="2">
    <source>
        <dbReference type="Proteomes" id="UP000639396"/>
    </source>
</evidence>
<protein>
    <submittedName>
        <fullName evidence="1">Uncharacterized protein</fullName>
    </submittedName>
</protein>
<comment type="caution">
    <text evidence="1">The sequence shown here is derived from an EMBL/GenBank/DDBJ whole genome shotgun (WGS) entry which is preliminary data.</text>
</comment>
<accession>A0A927GXZ2</accession>
<dbReference type="AlphaFoldDB" id="A0A927GXZ2"/>
<proteinExistence type="predicted"/>
<evidence type="ECO:0000313" key="1">
    <source>
        <dbReference type="EMBL" id="MBD2861050.1"/>
    </source>
</evidence>